<protein>
    <submittedName>
        <fullName evidence="1">Uncharacterized protein</fullName>
    </submittedName>
</protein>
<dbReference type="EMBL" id="KN837285">
    <property type="protein sequence ID" value="KIJ29350.1"/>
    <property type="molecule type" value="Genomic_DNA"/>
</dbReference>
<feature type="non-terminal residue" evidence="1">
    <location>
        <position position="83"/>
    </location>
</feature>
<proteinExistence type="predicted"/>
<dbReference type="HOGENOM" id="CLU_2549352_0_0_1"/>
<feature type="non-terminal residue" evidence="1">
    <location>
        <position position="1"/>
    </location>
</feature>
<dbReference type="Proteomes" id="UP000054279">
    <property type="component" value="Unassembled WGS sequence"/>
</dbReference>
<evidence type="ECO:0000313" key="2">
    <source>
        <dbReference type="Proteomes" id="UP000054279"/>
    </source>
</evidence>
<reference evidence="1 2" key="1">
    <citation type="submission" date="2014-06" db="EMBL/GenBank/DDBJ databases">
        <title>Evolutionary Origins and Diversification of the Mycorrhizal Mutualists.</title>
        <authorList>
            <consortium name="DOE Joint Genome Institute"/>
            <consortium name="Mycorrhizal Genomics Consortium"/>
            <person name="Kohler A."/>
            <person name="Kuo A."/>
            <person name="Nagy L.G."/>
            <person name="Floudas D."/>
            <person name="Copeland A."/>
            <person name="Barry K.W."/>
            <person name="Cichocki N."/>
            <person name="Veneault-Fourrey C."/>
            <person name="LaButti K."/>
            <person name="Lindquist E.A."/>
            <person name="Lipzen A."/>
            <person name="Lundell T."/>
            <person name="Morin E."/>
            <person name="Murat C."/>
            <person name="Riley R."/>
            <person name="Ohm R."/>
            <person name="Sun H."/>
            <person name="Tunlid A."/>
            <person name="Henrissat B."/>
            <person name="Grigoriev I.V."/>
            <person name="Hibbett D.S."/>
            <person name="Martin F."/>
        </authorList>
    </citation>
    <scope>NUCLEOTIDE SEQUENCE [LARGE SCALE GENOMIC DNA]</scope>
    <source>
        <strain evidence="1 2">SS14</strain>
    </source>
</reference>
<sequence length="83" mass="9314">EEASAKQAKAATTLRVQEEHILNKATRVFTGPIKAMKKPDLQALAYALDLVFEGTREDLASRILQQFEANVNLKEDVHFKGIF</sequence>
<name>A0A0C9UW17_SPHS4</name>
<organism evidence="1 2">
    <name type="scientific">Sphaerobolus stellatus (strain SS14)</name>
    <dbReference type="NCBI Taxonomy" id="990650"/>
    <lineage>
        <taxon>Eukaryota</taxon>
        <taxon>Fungi</taxon>
        <taxon>Dikarya</taxon>
        <taxon>Basidiomycota</taxon>
        <taxon>Agaricomycotina</taxon>
        <taxon>Agaricomycetes</taxon>
        <taxon>Phallomycetidae</taxon>
        <taxon>Geastrales</taxon>
        <taxon>Sphaerobolaceae</taxon>
        <taxon>Sphaerobolus</taxon>
    </lineage>
</organism>
<dbReference type="AlphaFoldDB" id="A0A0C9UW17"/>
<dbReference type="OrthoDB" id="5569309at2759"/>
<accession>A0A0C9UW17</accession>
<keyword evidence="2" id="KW-1185">Reference proteome</keyword>
<evidence type="ECO:0000313" key="1">
    <source>
        <dbReference type="EMBL" id="KIJ29350.1"/>
    </source>
</evidence>
<gene>
    <name evidence="1" type="ORF">M422DRAFT_142423</name>
</gene>